<evidence type="ECO:0000256" key="1">
    <source>
        <dbReference type="SAM" id="Phobius"/>
    </source>
</evidence>
<accession>A0AA86YXN4</accession>
<organism evidence="2 3">
    <name type="scientific">Providencia stuartii ATCC 25827</name>
    <dbReference type="NCBI Taxonomy" id="471874"/>
    <lineage>
        <taxon>Bacteria</taxon>
        <taxon>Pseudomonadati</taxon>
        <taxon>Pseudomonadota</taxon>
        <taxon>Gammaproteobacteria</taxon>
        <taxon>Enterobacterales</taxon>
        <taxon>Morganellaceae</taxon>
        <taxon>Providencia</taxon>
    </lineage>
</organism>
<evidence type="ECO:0000313" key="2">
    <source>
        <dbReference type="EMBL" id="EDU60008.1"/>
    </source>
</evidence>
<dbReference type="EMBL" id="ABJD02000101">
    <property type="protein sequence ID" value="EDU60008.1"/>
    <property type="molecule type" value="Genomic_DNA"/>
</dbReference>
<reference evidence="3" key="1">
    <citation type="submission" date="2008-04" db="EMBL/GenBank/DDBJ databases">
        <title>Draft genome sequence of Providencia stuartii (ATCC 25827).</title>
        <authorList>
            <person name="Sudarsanam P."/>
            <person name="Ley R."/>
            <person name="Guruge J."/>
            <person name="Turnbaugh P.J."/>
            <person name="Mahowald M."/>
            <person name="Liep D."/>
            <person name="Gordon J."/>
        </authorList>
    </citation>
    <scope>NUCLEOTIDE SEQUENCE [LARGE SCALE GENOMIC DNA]</scope>
    <source>
        <strain evidence="3">ATCC 25827</strain>
    </source>
</reference>
<proteinExistence type="predicted"/>
<evidence type="ECO:0008006" key="4">
    <source>
        <dbReference type="Google" id="ProtNLM"/>
    </source>
</evidence>
<reference evidence="2 3" key="3">
    <citation type="submission" date="2008-05" db="EMBL/GenBank/DDBJ databases">
        <authorList>
            <person name="Fulton L."/>
            <person name="Clifton S."/>
            <person name="Fulton B."/>
            <person name="Xu J."/>
            <person name="Minx P."/>
            <person name="Pepin K.H."/>
            <person name="Johnson M."/>
            <person name="Thiruvilangam P."/>
            <person name="Bhonagiri V."/>
            <person name="Nash W.E."/>
            <person name="Mardis E.R."/>
            <person name="Wilson R.K."/>
        </authorList>
    </citation>
    <scope>NUCLEOTIDE SEQUENCE [LARGE SCALE GENOMIC DNA]</scope>
    <source>
        <strain evidence="2 3">ATCC 25827</strain>
    </source>
</reference>
<evidence type="ECO:0000313" key="3">
    <source>
        <dbReference type="Proteomes" id="UP000004506"/>
    </source>
</evidence>
<feature type="transmembrane region" description="Helical" evidence="1">
    <location>
        <begin position="12"/>
        <end position="34"/>
    </location>
</feature>
<name>A0AA86YXN4_PROST</name>
<keyword evidence="1" id="KW-0472">Membrane</keyword>
<gene>
    <name evidence="2" type="ORF">PROSTU_03205</name>
</gene>
<dbReference type="Proteomes" id="UP000004506">
    <property type="component" value="Unassembled WGS sequence"/>
</dbReference>
<dbReference type="AlphaFoldDB" id="A0AA86YXN4"/>
<dbReference type="PROSITE" id="PS51257">
    <property type="entry name" value="PROKAR_LIPOPROTEIN"/>
    <property type="match status" value="1"/>
</dbReference>
<reference evidence="3" key="2">
    <citation type="submission" date="2008-04" db="EMBL/GenBank/DDBJ databases">
        <title>Draft genome sequence of Providencia stuartii(ATCC 25827).</title>
        <authorList>
            <person name="Sudarsanam P."/>
            <person name="Ley R."/>
            <person name="Guruge J."/>
            <person name="Turnbaugh P.J."/>
            <person name="Mahowald M."/>
            <person name="Liep D."/>
            <person name="Gordon J."/>
        </authorList>
    </citation>
    <scope>NUCLEOTIDE SEQUENCE [LARGE SCALE GENOMIC DNA]</scope>
    <source>
        <strain evidence="3">ATCC 25827</strain>
    </source>
</reference>
<sequence length="42" mass="4785">MKLTDVYICQPLLLSGCAILSGCIVDSFIFFRLFDELLFLLI</sequence>
<keyword evidence="1" id="KW-0812">Transmembrane</keyword>
<keyword evidence="1" id="KW-1133">Transmembrane helix</keyword>
<comment type="caution">
    <text evidence="2">The sequence shown here is derived from an EMBL/GenBank/DDBJ whole genome shotgun (WGS) entry which is preliminary data.</text>
</comment>
<protein>
    <recommendedName>
        <fullName evidence="4">Lipoprotein</fullName>
    </recommendedName>
</protein>